<dbReference type="SMART" id="SM00091">
    <property type="entry name" value="PAS"/>
    <property type="match status" value="2"/>
</dbReference>
<evidence type="ECO:0000313" key="12">
    <source>
        <dbReference type="EMBL" id="AKT41419.1"/>
    </source>
</evidence>
<dbReference type="PANTHER" id="PTHR43065:SF42">
    <property type="entry name" value="TWO-COMPONENT SENSOR PPRA"/>
    <property type="match status" value="1"/>
</dbReference>
<proteinExistence type="predicted"/>
<evidence type="ECO:0000256" key="6">
    <source>
        <dbReference type="PROSITE-ProRule" id="PRU00169"/>
    </source>
</evidence>
<dbReference type="SMART" id="SM00388">
    <property type="entry name" value="HisKA"/>
    <property type="match status" value="1"/>
</dbReference>
<dbReference type="InterPro" id="IPR003594">
    <property type="entry name" value="HATPase_dom"/>
</dbReference>
<dbReference type="Gene3D" id="3.40.50.2300">
    <property type="match status" value="1"/>
</dbReference>
<evidence type="ECO:0000256" key="2">
    <source>
        <dbReference type="ARBA" id="ARBA00012438"/>
    </source>
</evidence>
<evidence type="ECO:0000256" key="5">
    <source>
        <dbReference type="ARBA" id="ARBA00022777"/>
    </source>
</evidence>
<dbReference type="Gene3D" id="1.10.287.130">
    <property type="match status" value="1"/>
</dbReference>
<dbReference type="SUPFAM" id="SSF47384">
    <property type="entry name" value="Homodimeric domain of signal transducing histidine kinase"/>
    <property type="match status" value="1"/>
</dbReference>
<dbReference type="Pfam" id="PF08447">
    <property type="entry name" value="PAS_3"/>
    <property type="match status" value="1"/>
</dbReference>
<dbReference type="PRINTS" id="PR00344">
    <property type="entry name" value="BCTRLSENSOR"/>
</dbReference>
<reference evidence="12 13" key="1">
    <citation type="submission" date="2015-07" db="EMBL/GenBank/DDBJ databases">
        <title>Genome analysis of myxobacterium Chondromyces crocatus Cm c5 reveals a high potential for natural compound synthesis and the genetic basis for the loss of fruiting body formation.</title>
        <authorList>
            <person name="Zaburannyi N."/>
            <person name="Bunk B."/>
            <person name="Maier J."/>
            <person name="Overmann J."/>
            <person name="Mueller R."/>
        </authorList>
    </citation>
    <scope>NUCLEOTIDE SEQUENCE [LARGE SCALE GENOMIC DNA]</scope>
    <source>
        <strain evidence="12 13">Cm c5</strain>
    </source>
</reference>
<dbReference type="SMART" id="SM00387">
    <property type="entry name" value="HATPase_c"/>
    <property type="match status" value="1"/>
</dbReference>
<dbReference type="InterPro" id="IPR011006">
    <property type="entry name" value="CheY-like_superfamily"/>
</dbReference>
<evidence type="ECO:0000256" key="3">
    <source>
        <dbReference type="ARBA" id="ARBA00022553"/>
    </source>
</evidence>
<dbReference type="SUPFAM" id="SSF55785">
    <property type="entry name" value="PYP-like sensor domain (PAS domain)"/>
    <property type="match status" value="2"/>
</dbReference>
<feature type="domain" description="PAS" evidence="10">
    <location>
        <begin position="332"/>
        <end position="404"/>
    </location>
</feature>
<dbReference type="InterPro" id="IPR013656">
    <property type="entry name" value="PAS_4"/>
</dbReference>
<dbReference type="Gene3D" id="3.30.565.10">
    <property type="entry name" value="Histidine kinase-like ATPase, C-terminal domain"/>
    <property type="match status" value="1"/>
</dbReference>
<dbReference type="InterPro" id="IPR005467">
    <property type="entry name" value="His_kinase_dom"/>
</dbReference>
<dbReference type="Proteomes" id="UP000067626">
    <property type="component" value="Chromosome"/>
</dbReference>
<dbReference type="Pfam" id="PF01590">
    <property type="entry name" value="GAF"/>
    <property type="match status" value="1"/>
</dbReference>
<dbReference type="PROSITE" id="PS50110">
    <property type="entry name" value="RESPONSE_REGULATORY"/>
    <property type="match status" value="1"/>
</dbReference>
<evidence type="ECO:0000256" key="4">
    <source>
        <dbReference type="ARBA" id="ARBA00022679"/>
    </source>
</evidence>
<protein>
    <recommendedName>
        <fullName evidence="2">histidine kinase</fullName>
        <ecNumber evidence="2">2.7.13.3</ecNumber>
    </recommendedName>
</protein>
<dbReference type="Pfam" id="PF00512">
    <property type="entry name" value="HisKA"/>
    <property type="match status" value="1"/>
</dbReference>
<comment type="catalytic activity">
    <reaction evidence="1">
        <text>ATP + protein L-histidine = ADP + protein N-phospho-L-histidine.</text>
        <dbReference type="EC" id="2.7.13.3"/>
    </reaction>
</comment>
<dbReference type="PANTHER" id="PTHR43065">
    <property type="entry name" value="SENSOR HISTIDINE KINASE"/>
    <property type="match status" value="1"/>
</dbReference>
<dbReference type="AlphaFoldDB" id="A0A0K1EKL6"/>
<evidence type="ECO:0000259" key="10">
    <source>
        <dbReference type="PROSITE" id="PS50112"/>
    </source>
</evidence>
<keyword evidence="3 6" id="KW-0597">Phosphoprotein</keyword>
<dbReference type="Gene3D" id="3.30.450.40">
    <property type="match status" value="1"/>
</dbReference>
<dbReference type="CDD" id="cd00130">
    <property type="entry name" value="PAS"/>
    <property type="match status" value="2"/>
</dbReference>
<dbReference type="KEGG" id="ccro:CMC5_056190"/>
<feature type="domain" description="PAC" evidence="11">
    <location>
        <begin position="423"/>
        <end position="475"/>
    </location>
</feature>
<feature type="modified residue" description="4-aspartylphosphate" evidence="6">
    <location>
        <position position="790"/>
    </location>
</feature>
<evidence type="ECO:0000259" key="9">
    <source>
        <dbReference type="PROSITE" id="PS50110"/>
    </source>
</evidence>
<dbReference type="EC" id="2.7.13.3" evidence="2"/>
<dbReference type="EMBL" id="CP012159">
    <property type="protein sequence ID" value="AKT41419.1"/>
    <property type="molecule type" value="Genomic_DNA"/>
</dbReference>
<dbReference type="InterPro" id="IPR036097">
    <property type="entry name" value="HisK_dim/P_sf"/>
</dbReference>
<dbReference type="InterPro" id="IPR029016">
    <property type="entry name" value="GAF-like_dom_sf"/>
</dbReference>
<dbReference type="Pfam" id="PF08448">
    <property type="entry name" value="PAS_4"/>
    <property type="match status" value="1"/>
</dbReference>
<dbReference type="InterPro" id="IPR035965">
    <property type="entry name" value="PAS-like_dom_sf"/>
</dbReference>
<accession>A0A0K1EKL6</accession>
<keyword evidence="13" id="KW-1185">Reference proteome</keyword>
<feature type="region of interest" description="Disordered" evidence="7">
    <location>
        <begin position="25"/>
        <end position="46"/>
    </location>
</feature>
<dbReference type="PATRIC" id="fig|52.7.peg.6191"/>
<feature type="domain" description="Histidine kinase" evidence="8">
    <location>
        <begin position="495"/>
        <end position="718"/>
    </location>
</feature>
<evidence type="ECO:0000313" key="13">
    <source>
        <dbReference type="Proteomes" id="UP000067626"/>
    </source>
</evidence>
<dbReference type="InterPro" id="IPR003018">
    <property type="entry name" value="GAF"/>
</dbReference>
<dbReference type="NCBIfam" id="TIGR00229">
    <property type="entry name" value="sensory_box"/>
    <property type="match status" value="2"/>
</dbReference>
<dbReference type="GO" id="GO:0000155">
    <property type="term" value="F:phosphorelay sensor kinase activity"/>
    <property type="evidence" value="ECO:0007669"/>
    <property type="project" value="InterPro"/>
</dbReference>
<gene>
    <name evidence="12" type="ORF">CMC5_056190</name>
</gene>
<dbReference type="SUPFAM" id="SSF52172">
    <property type="entry name" value="CheY-like"/>
    <property type="match status" value="1"/>
</dbReference>
<dbReference type="InterPro" id="IPR000014">
    <property type="entry name" value="PAS"/>
</dbReference>
<keyword evidence="5" id="KW-0418">Kinase</keyword>
<dbReference type="InterPro" id="IPR036890">
    <property type="entry name" value="HATPase_C_sf"/>
</dbReference>
<dbReference type="InterPro" id="IPR013655">
    <property type="entry name" value="PAS_fold_3"/>
</dbReference>
<dbReference type="Pfam" id="PF02518">
    <property type="entry name" value="HATPase_c"/>
    <property type="match status" value="1"/>
</dbReference>
<dbReference type="RefSeq" id="WP_050433213.1">
    <property type="nucleotide sequence ID" value="NZ_CP012159.1"/>
</dbReference>
<feature type="domain" description="PAS" evidence="10">
    <location>
        <begin position="44"/>
        <end position="90"/>
    </location>
</feature>
<dbReference type="InterPro" id="IPR000700">
    <property type="entry name" value="PAS-assoc_C"/>
</dbReference>
<dbReference type="Gene3D" id="3.30.450.20">
    <property type="entry name" value="PAS domain"/>
    <property type="match status" value="2"/>
</dbReference>
<evidence type="ECO:0000259" key="8">
    <source>
        <dbReference type="PROSITE" id="PS50109"/>
    </source>
</evidence>
<organism evidence="12 13">
    <name type="scientific">Chondromyces crocatus</name>
    <dbReference type="NCBI Taxonomy" id="52"/>
    <lineage>
        <taxon>Bacteria</taxon>
        <taxon>Pseudomonadati</taxon>
        <taxon>Myxococcota</taxon>
        <taxon>Polyangia</taxon>
        <taxon>Polyangiales</taxon>
        <taxon>Polyangiaceae</taxon>
        <taxon>Chondromyces</taxon>
    </lineage>
</organism>
<dbReference type="InterPro" id="IPR004358">
    <property type="entry name" value="Sig_transdc_His_kin-like_C"/>
</dbReference>
<name>A0A0K1EKL6_CHOCO</name>
<dbReference type="PROSITE" id="PS50109">
    <property type="entry name" value="HIS_KIN"/>
    <property type="match status" value="1"/>
</dbReference>
<dbReference type="Pfam" id="PF00072">
    <property type="entry name" value="Response_reg"/>
    <property type="match status" value="1"/>
</dbReference>
<dbReference type="InterPro" id="IPR001610">
    <property type="entry name" value="PAC"/>
</dbReference>
<dbReference type="InterPro" id="IPR001789">
    <property type="entry name" value="Sig_transdc_resp-reg_receiver"/>
</dbReference>
<dbReference type="SUPFAM" id="SSF55874">
    <property type="entry name" value="ATPase domain of HSP90 chaperone/DNA topoisomerase II/histidine kinase"/>
    <property type="match status" value="1"/>
</dbReference>
<dbReference type="STRING" id="52.CMC5_056190"/>
<sequence length="865" mass="95078">MSEDEVLRRQLEEARREVARLQDELSRLREASSSPGSEAPTEGGPALLGAMMQTSIAAITVLDTKGRLVFANGRAKEILGATPEELLHRTYDSPSWRCGTLDGSPWRDEMSPFVQVMRSGKSVFDVRHAIELPDGRHKLLSINGAPLCDARGDVTGVVFSINDITRRVRMEQALQHIVQSTASTGYAYIESLVRALAETLEVRCAYVVELVEPGRDRVRHVAAWLDGAPASGFDFPLAGRPCAEVVEPRLRFHRSGVAALFPRDERLTALSMESYLGVPLLSSSQQVLGVMALLDSKPLDESLRPETMLQLFADKVAAEMERKRVEDEVRRSDTRLREAARVASLGIWEWDLTTNVVQWSEEMCAIHGLSPSALTGQANDYLERIHPEDRPEQLRLLRELLEAATSEAQSASWGDGQEITPGGTAEFRVVRPDGATRTVAGHAMLTLGPDGKPQRLLGTLLDLTEQKQAEEERAQLRAQLVQAQKMESIGRLAGGVAHDFNNLLTAILCCAELGLQQGRCDDRAREYFQQITEAAGRGARLTGQLLAFARKQVLEPRVLDLNELVEHAIEMLRRLIGEDVEIVWLPARRVGRVKGDPGQLEQMLVNLVVNARDAIPSGGKVTIETADVTLSDDYARRRAEVDPGDYVMLTVTDTGTGIAPELLSMIFEPFFTTKEAGKGTGLGLSTCYGIAKQHRGHIAVYSEPERGASFRVYLPRVEQTMTAPEARSDVAREVAGTETVLVVEDYGPVRVMVRSLFGDLGYNVLVATDGEEALRVARAHAGQIHILVTDVIMPRMGGKELAATLVEERPGLRVLYTSGYTENAIVHHGMLKPGIAFIPKPYRPSELAERVRSLLDDPGAVRRGS</sequence>
<feature type="domain" description="PAC" evidence="11">
    <location>
        <begin position="124"/>
        <end position="176"/>
    </location>
</feature>
<dbReference type="SMART" id="SM00086">
    <property type="entry name" value="PAC"/>
    <property type="match status" value="2"/>
</dbReference>
<dbReference type="SMART" id="SM00448">
    <property type="entry name" value="REC"/>
    <property type="match status" value="1"/>
</dbReference>
<evidence type="ECO:0000256" key="7">
    <source>
        <dbReference type="SAM" id="MobiDB-lite"/>
    </source>
</evidence>
<dbReference type="SUPFAM" id="SSF55781">
    <property type="entry name" value="GAF domain-like"/>
    <property type="match status" value="1"/>
</dbReference>
<dbReference type="PROSITE" id="PS50113">
    <property type="entry name" value="PAC"/>
    <property type="match status" value="2"/>
</dbReference>
<dbReference type="CDD" id="cd00082">
    <property type="entry name" value="HisKA"/>
    <property type="match status" value="1"/>
</dbReference>
<evidence type="ECO:0000256" key="1">
    <source>
        <dbReference type="ARBA" id="ARBA00000085"/>
    </source>
</evidence>
<dbReference type="Gene3D" id="2.10.70.100">
    <property type="match status" value="1"/>
</dbReference>
<keyword evidence="4" id="KW-0808">Transferase</keyword>
<feature type="domain" description="Response regulatory" evidence="9">
    <location>
        <begin position="739"/>
        <end position="855"/>
    </location>
</feature>
<dbReference type="InterPro" id="IPR003661">
    <property type="entry name" value="HisK_dim/P_dom"/>
</dbReference>
<dbReference type="PROSITE" id="PS50112">
    <property type="entry name" value="PAS"/>
    <property type="match status" value="2"/>
</dbReference>
<evidence type="ECO:0000259" key="11">
    <source>
        <dbReference type="PROSITE" id="PS50113"/>
    </source>
</evidence>